<feature type="domain" description="DUF2179" evidence="7">
    <location>
        <begin position="386"/>
        <end position="437"/>
    </location>
</feature>
<feature type="transmembrane region" description="Helical" evidence="6">
    <location>
        <begin position="98"/>
        <end position="115"/>
    </location>
</feature>
<keyword evidence="2" id="KW-1003">Cell membrane</keyword>
<proteinExistence type="predicted"/>
<name>A0A454CA06_METHO</name>
<comment type="subcellular location">
    <subcellularLocation>
        <location evidence="1">Cell membrane</location>
        <topology evidence="1">Multi-pass membrane protein</topology>
    </subcellularLocation>
</comment>
<sequence>MKMKHTAEELAEIKERKRLKKETKKEKGSVGKIDINPYGVNFFNIWKKFPKKMVMIIISAVLYNIGVATFLAKAATVATGLSALVQAITLTLTQTAPYFAYIYIAMNLPFVIAFWKKNSRLFMILTTYWLLWQVIFQSILLIPQVGHFFSQITFYYVNWYAPHSATLAPAHGEVANSLNVLIPWDVYGNYLTHYSNVWNTIKSTGFNPSWNNGILLNGVQLSYQETMSYWYFYQHLIHGYNNPTWPIIIFAVLGALCGGCAGGIAWKNSASTAGGDFVVYYISRTKQKEPGLISLIVAICFAVFSIVVISICELTGVISHAQNGNPINHAALLLRIICTFVYIFLYTFIMASIYPKYRKVKLEIYSKNPDLILNKFKEINYWHAYTIDRMLGGYTNTETVKIETYCLFLEQNMIKKEILAADSNAWITSSKVENVSGRFNTSKIEK</sequence>
<evidence type="ECO:0000256" key="3">
    <source>
        <dbReference type="ARBA" id="ARBA00022692"/>
    </source>
</evidence>
<dbReference type="PANTHER" id="PTHR33545">
    <property type="entry name" value="UPF0750 MEMBRANE PROTEIN YITT-RELATED"/>
    <property type="match status" value="1"/>
</dbReference>
<keyword evidence="5 6" id="KW-0472">Membrane</keyword>
<keyword evidence="4 6" id="KW-1133">Transmembrane helix</keyword>
<dbReference type="OrthoDB" id="401129at2"/>
<feature type="transmembrane region" description="Helical" evidence="6">
    <location>
        <begin position="54"/>
        <end position="78"/>
    </location>
</feature>
<evidence type="ECO:0000256" key="1">
    <source>
        <dbReference type="ARBA" id="ARBA00004651"/>
    </source>
</evidence>
<reference evidence="8 9" key="2">
    <citation type="submission" date="2018-10" db="EMBL/GenBank/DDBJ databases">
        <title>Detection and isolation of Mycoplasma hominis as a predominant microorganism from pelvic cavity of patient with salpingitis and tubo-ovarian abscess.</title>
        <authorList>
            <person name="Guschin A.E."/>
            <person name="Khayrullina G.A."/>
            <person name="Rakovskaya I.V."/>
            <person name="Shelenkov A.A."/>
            <person name="Shagin D.A."/>
        </authorList>
    </citation>
    <scope>NUCLEOTIDE SEQUENCE [LARGE SCALE GENOMIC DNA]</scope>
    <source>
        <strain evidence="9">TOA</strain>
    </source>
</reference>
<dbReference type="InterPro" id="IPR019264">
    <property type="entry name" value="DUF2179"/>
</dbReference>
<feature type="transmembrane region" description="Helical" evidence="6">
    <location>
        <begin position="292"/>
        <end position="318"/>
    </location>
</feature>
<feature type="transmembrane region" description="Helical" evidence="6">
    <location>
        <begin position="330"/>
        <end position="354"/>
    </location>
</feature>
<dbReference type="PANTHER" id="PTHR33545:SF5">
    <property type="entry name" value="UPF0750 MEMBRANE PROTEIN YITT"/>
    <property type="match status" value="1"/>
</dbReference>
<gene>
    <name evidence="8" type="ORF">KN71_002460</name>
</gene>
<dbReference type="GO" id="GO:0005886">
    <property type="term" value="C:plasma membrane"/>
    <property type="evidence" value="ECO:0007669"/>
    <property type="project" value="UniProtKB-SubCell"/>
</dbReference>
<dbReference type="InterPro" id="IPR051461">
    <property type="entry name" value="UPF0750_membrane"/>
</dbReference>
<accession>A0A454CA06</accession>
<evidence type="ECO:0000313" key="8">
    <source>
        <dbReference type="EMBL" id="AYN65540.1"/>
    </source>
</evidence>
<reference evidence="8 9" key="1">
    <citation type="submission" date="2014-08" db="EMBL/GenBank/DDBJ databases">
        <authorList>
            <person name="Kuleshov K."/>
            <person name="Dedkov V."/>
            <person name="Markelov M."/>
            <person name="Pimkina E."/>
        </authorList>
    </citation>
    <scope>NUCLEOTIDE SEQUENCE [LARGE SCALE GENOMIC DNA]</scope>
    <source>
        <strain evidence="9">TOA</strain>
    </source>
</reference>
<evidence type="ECO:0000256" key="6">
    <source>
        <dbReference type="SAM" id="Phobius"/>
    </source>
</evidence>
<evidence type="ECO:0000259" key="7">
    <source>
        <dbReference type="Pfam" id="PF10035"/>
    </source>
</evidence>
<feature type="transmembrane region" description="Helical" evidence="6">
    <location>
        <begin position="245"/>
        <end position="266"/>
    </location>
</feature>
<organism evidence="8 9">
    <name type="scientific">Metamycoplasma hominis</name>
    <name type="common">Mycoplasma hominis</name>
    <dbReference type="NCBI Taxonomy" id="2098"/>
    <lineage>
        <taxon>Bacteria</taxon>
        <taxon>Bacillati</taxon>
        <taxon>Mycoplasmatota</taxon>
        <taxon>Mycoplasmoidales</taxon>
        <taxon>Metamycoplasmataceae</taxon>
        <taxon>Metamycoplasma</taxon>
    </lineage>
</organism>
<evidence type="ECO:0000256" key="5">
    <source>
        <dbReference type="ARBA" id="ARBA00023136"/>
    </source>
</evidence>
<dbReference type="EMBL" id="CP033021">
    <property type="protein sequence ID" value="AYN65540.1"/>
    <property type="molecule type" value="Genomic_DNA"/>
</dbReference>
<evidence type="ECO:0000256" key="4">
    <source>
        <dbReference type="ARBA" id="ARBA00022989"/>
    </source>
</evidence>
<dbReference type="AlphaFoldDB" id="A0A454CA06"/>
<evidence type="ECO:0000313" key="9">
    <source>
        <dbReference type="Proteomes" id="UP000029712"/>
    </source>
</evidence>
<dbReference type="Proteomes" id="UP000029712">
    <property type="component" value="Chromosome"/>
</dbReference>
<keyword evidence="3 6" id="KW-0812">Transmembrane</keyword>
<protein>
    <submittedName>
        <fullName evidence="8">YitT family protein</fullName>
    </submittedName>
</protein>
<dbReference type="Pfam" id="PF10035">
    <property type="entry name" value="DUF2179"/>
    <property type="match status" value="1"/>
</dbReference>
<evidence type="ECO:0000256" key="2">
    <source>
        <dbReference type="ARBA" id="ARBA00022475"/>
    </source>
</evidence>
<feature type="transmembrane region" description="Helical" evidence="6">
    <location>
        <begin position="122"/>
        <end position="142"/>
    </location>
</feature>